<feature type="domain" description="HMA" evidence="2">
    <location>
        <begin position="1"/>
        <end position="63"/>
    </location>
</feature>
<dbReference type="STRING" id="1563157.AQS70_21310"/>
<dbReference type="EMBL" id="LLWH01000062">
    <property type="protein sequence ID" value="KQB54614.1"/>
    <property type="molecule type" value="Genomic_DNA"/>
</dbReference>
<dbReference type="GO" id="GO:0046872">
    <property type="term" value="F:metal ion binding"/>
    <property type="evidence" value="ECO:0007669"/>
    <property type="project" value="UniProtKB-KW"/>
</dbReference>
<comment type="caution">
    <text evidence="3">The sequence shown here is derived from an EMBL/GenBank/DDBJ whole genome shotgun (WGS) entry which is preliminary data.</text>
</comment>
<evidence type="ECO:0000256" key="1">
    <source>
        <dbReference type="ARBA" id="ARBA00022723"/>
    </source>
</evidence>
<dbReference type="PROSITE" id="PS50846">
    <property type="entry name" value="HMA_2"/>
    <property type="match status" value="1"/>
</dbReference>
<proteinExistence type="predicted"/>
<accession>A0A0Q1CIL2</accession>
<keyword evidence="4" id="KW-1185">Reference proteome</keyword>
<protein>
    <submittedName>
        <fullName evidence="3">Heavy metal transporter</fullName>
    </submittedName>
</protein>
<dbReference type="PROSITE" id="PS01047">
    <property type="entry name" value="HMA_1"/>
    <property type="match status" value="1"/>
</dbReference>
<evidence type="ECO:0000259" key="2">
    <source>
        <dbReference type="PROSITE" id="PS50846"/>
    </source>
</evidence>
<dbReference type="SUPFAM" id="SSF55008">
    <property type="entry name" value="HMA, heavy metal-associated domain"/>
    <property type="match status" value="1"/>
</dbReference>
<dbReference type="InterPro" id="IPR036163">
    <property type="entry name" value="HMA_dom_sf"/>
</dbReference>
<dbReference type="InterPro" id="IPR006121">
    <property type="entry name" value="HMA_dom"/>
</dbReference>
<dbReference type="InterPro" id="IPR017969">
    <property type="entry name" value="Heavy-metal-associated_CS"/>
</dbReference>
<dbReference type="CDD" id="cd00371">
    <property type="entry name" value="HMA"/>
    <property type="match status" value="1"/>
</dbReference>
<gene>
    <name evidence="3" type="ORF">AQS70_21310</name>
</gene>
<keyword evidence="1" id="KW-0479">Metal-binding</keyword>
<dbReference type="Gene3D" id="3.30.70.100">
    <property type="match status" value="1"/>
</dbReference>
<organism evidence="3 4">
    <name type="scientific">Pseudomonas endophytica</name>
    <dbReference type="NCBI Taxonomy" id="1563157"/>
    <lineage>
        <taxon>Bacteria</taxon>
        <taxon>Pseudomonadati</taxon>
        <taxon>Pseudomonadota</taxon>
        <taxon>Gammaproteobacteria</taxon>
        <taxon>Pseudomonadales</taxon>
        <taxon>Pseudomonadaceae</taxon>
        <taxon>Pseudomonas</taxon>
    </lineage>
</organism>
<evidence type="ECO:0000313" key="3">
    <source>
        <dbReference type="EMBL" id="KQB54614.1"/>
    </source>
</evidence>
<dbReference type="AlphaFoldDB" id="A0A0Q1CIL2"/>
<name>A0A0Q1CIL2_9PSED</name>
<reference evidence="3 4" key="1">
    <citation type="submission" date="2015-10" db="EMBL/GenBank/DDBJ databases">
        <title>Pseudomonas helleri sp. nov. and Pseudomonas weihenstephanensis sp. nov., isolated from raw cows milk.</title>
        <authorList>
            <person name="Von Neubeck M."/>
            <person name="Huptas C."/>
            <person name="Wenning M."/>
            <person name="Scherer S."/>
        </authorList>
    </citation>
    <scope>NUCLEOTIDE SEQUENCE [LARGE SCALE GENOMIC DNA]</scope>
    <source>
        <strain evidence="3 4">BSTT44</strain>
    </source>
</reference>
<sequence length="65" mass="6818">MQTFKVGGMTCGGCAHGVTNAIQRRDPQSSVEVDLKSKAVKVDSALPLEAIVEAIEDAGFEVLKA</sequence>
<dbReference type="OrthoDB" id="9814359at2"/>
<evidence type="ECO:0000313" key="4">
    <source>
        <dbReference type="Proteomes" id="UP000050342"/>
    </source>
</evidence>
<dbReference type="Pfam" id="PF00403">
    <property type="entry name" value="HMA"/>
    <property type="match status" value="1"/>
</dbReference>
<dbReference type="RefSeq" id="WP_055101989.1">
    <property type="nucleotide sequence ID" value="NZ_LLWH01000062.1"/>
</dbReference>
<dbReference type="Proteomes" id="UP000050342">
    <property type="component" value="Unassembled WGS sequence"/>
</dbReference>